<dbReference type="Gene3D" id="3.40.50.1000">
    <property type="entry name" value="HAD superfamily/HAD-like"/>
    <property type="match status" value="1"/>
</dbReference>
<dbReference type="Pfam" id="PF13419">
    <property type="entry name" value="HAD_2"/>
    <property type="match status" value="1"/>
</dbReference>
<keyword evidence="2" id="KW-1185">Reference proteome</keyword>
<evidence type="ECO:0000313" key="1">
    <source>
        <dbReference type="EMBL" id="MBC8578072.1"/>
    </source>
</evidence>
<dbReference type="SUPFAM" id="SSF56784">
    <property type="entry name" value="HAD-like"/>
    <property type="match status" value="1"/>
</dbReference>
<sequence length="218" mass="24939">MLQDTRVIIFDIDGTLLNSVYFNVENMNNTLEHFDYVYRVSEERVRGYLGCTAEEYYKGVLDESCVERWEEIRAYNRAHMAEAMAAYGKGFEGVDNTFSILHKTGYKLVLYSNCSRAYMEAALDVLGIRNYVDYAECVKDNGLAKPQLLAKILKMYEGCKGVVVGDRIHDIEAAHWNYIPCIAALYGFGQEEEMKEADYTLYSIKELPALLDKEKAHA</sequence>
<dbReference type="Gene3D" id="1.10.150.240">
    <property type="entry name" value="Putative phosphatase, domain 2"/>
    <property type="match status" value="1"/>
</dbReference>
<gene>
    <name evidence="1" type="ORF">H8718_00775</name>
</gene>
<evidence type="ECO:0000313" key="2">
    <source>
        <dbReference type="Proteomes" id="UP000655830"/>
    </source>
</evidence>
<dbReference type="InterPro" id="IPR023198">
    <property type="entry name" value="PGP-like_dom2"/>
</dbReference>
<keyword evidence="1" id="KW-0378">Hydrolase</keyword>
<dbReference type="GO" id="GO:0006281">
    <property type="term" value="P:DNA repair"/>
    <property type="evidence" value="ECO:0007669"/>
    <property type="project" value="TreeGrafter"/>
</dbReference>
<dbReference type="InterPro" id="IPR050155">
    <property type="entry name" value="HAD-like_hydrolase_sf"/>
</dbReference>
<comment type="caution">
    <text evidence="1">The sequence shown here is derived from an EMBL/GenBank/DDBJ whole genome shotgun (WGS) entry which is preliminary data.</text>
</comment>
<accession>A0A926EGZ9</accession>
<dbReference type="PANTHER" id="PTHR43434:SF1">
    <property type="entry name" value="PHOSPHOGLYCOLATE PHOSPHATASE"/>
    <property type="match status" value="1"/>
</dbReference>
<dbReference type="EMBL" id="JACRSY010000001">
    <property type="protein sequence ID" value="MBC8578072.1"/>
    <property type="molecule type" value="Genomic_DNA"/>
</dbReference>
<organism evidence="1 2">
    <name type="scientific">Zhenhengia yiwuensis</name>
    <dbReference type="NCBI Taxonomy" id="2763666"/>
    <lineage>
        <taxon>Bacteria</taxon>
        <taxon>Bacillati</taxon>
        <taxon>Bacillota</taxon>
        <taxon>Clostridia</taxon>
        <taxon>Lachnospirales</taxon>
        <taxon>Lachnospiraceae</taxon>
        <taxon>Zhenhengia</taxon>
    </lineage>
</organism>
<dbReference type="InterPro" id="IPR023214">
    <property type="entry name" value="HAD_sf"/>
</dbReference>
<dbReference type="SFLD" id="SFLDG01129">
    <property type="entry name" value="C1.5:_HAD__Beta-PGM__Phosphata"/>
    <property type="match status" value="1"/>
</dbReference>
<dbReference type="PANTHER" id="PTHR43434">
    <property type="entry name" value="PHOSPHOGLYCOLATE PHOSPHATASE"/>
    <property type="match status" value="1"/>
</dbReference>
<proteinExistence type="predicted"/>
<dbReference type="InterPro" id="IPR041492">
    <property type="entry name" value="HAD_2"/>
</dbReference>
<dbReference type="GO" id="GO:0008967">
    <property type="term" value="F:phosphoglycolate phosphatase activity"/>
    <property type="evidence" value="ECO:0007669"/>
    <property type="project" value="TreeGrafter"/>
</dbReference>
<dbReference type="Proteomes" id="UP000655830">
    <property type="component" value="Unassembled WGS sequence"/>
</dbReference>
<dbReference type="RefSeq" id="WP_249331158.1">
    <property type="nucleotide sequence ID" value="NZ_JACRSY010000001.1"/>
</dbReference>
<dbReference type="PROSITE" id="PS01228">
    <property type="entry name" value="COF_1"/>
    <property type="match status" value="1"/>
</dbReference>
<reference evidence="1" key="1">
    <citation type="submission" date="2020-08" db="EMBL/GenBank/DDBJ databases">
        <title>Genome public.</title>
        <authorList>
            <person name="Liu C."/>
            <person name="Sun Q."/>
        </authorList>
    </citation>
    <scope>NUCLEOTIDE SEQUENCE</scope>
    <source>
        <strain evidence="1">NSJ-12</strain>
    </source>
</reference>
<protein>
    <submittedName>
        <fullName evidence="1">HAD family hydrolase</fullName>
    </submittedName>
</protein>
<dbReference type="GO" id="GO:0005829">
    <property type="term" value="C:cytosol"/>
    <property type="evidence" value="ECO:0007669"/>
    <property type="project" value="TreeGrafter"/>
</dbReference>
<dbReference type="SFLD" id="SFLDS00003">
    <property type="entry name" value="Haloacid_Dehalogenase"/>
    <property type="match status" value="1"/>
</dbReference>
<dbReference type="AlphaFoldDB" id="A0A926EGZ9"/>
<dbReference type="InterPro" id="IPR036412">
    <property type="entry name" value="HAD-like_sf"/>
</dbReference>
<name>A0A926EGZ9_9FIRM</name>